<dbReference type="InterPro" id="IPR051599">
    <property type="entry name" value="Cell_Envelope_Assoc"/>
</dbReference>
<dbReference type="InterPro" id="IPR014729">
    <property type="entry name" value="Rossmann-like_a/b/a_fold"/>
</dbReference>
<dbReference type="Proteomes" id="UP000198575">
    <property type="component" value="Unassembled WGS sequence"/>
</dbReference>
<dbReference type="Pfam" id="PF02698">
    <property type="entry name" value="DUF218"/>
    <property type="match status" value="1"/>
</dbReference>
<dbReference type="GO" id="GO:0000270">
    <property type="term" value="P:peptidoglycan metabolic process"/>
    <property type="evidence" value="ECO:0007669"/>
    <property type="project" value="TreeGrafter"/>
</dbReference>
<keyword evidence="1" id="KW-0812">Transmembrane</keyword>
<dbReference type="Gene3D" id="3.40.50.620">
    <property type="entry name" value="HUPs"/>
    <property type="match status" value="1"/>
</dbReference>
<dbReference type="PANTHER" id="PTHR30336:SF4">
    <property type="entry name" value="ENVELOPE BIOGENESIS FACTOR ELYC"/>
    <property type="match status" value="1"/>
</dbReference>
<dbReference type="OrthoDB" id="9809813at2"/>
<gene>
    <name evidence="3" type="ORF">SAMN05216289_104149</name>
</gene>
<feature type="transmembrane region" description="Helical" evidence="1">
    <location>
        <begin position="32"/>
        <end position="54"/>
    </location>
</feature>
<name>A0A1I4WAH5_9GAMM</name>
<protein>
    <submittedName>
        <fullName evidence="3">Uncharacterized SAM-binding protein YcdF, DUF218 family</fullName>
    </submittedName>
</protein>
<evidence type="ECO:0000313" key="3">
    <source>
        <dbReference type="EMBL" id="SFN10764.1"/>
    </source>
</evidence>
<keyword evidence="1" id="KW-0472">Membrane</keyword>
<evidence type="ECO:0000256" key="1">
    <source>
        <dbReference type="SAM" id="Phobius"/>
    </source>
</evidence>
<accession>A0A1I4WAH5</accession>
<dbReference type="STRING" id="578942.SAMN05216289_104149"/>
<dbReference type="CDD" id="cd06259">
    <property type="entry name" value="YdcF-like"/>
    <property type="match status" value="1"/>
</dbReference>
<dbReference type="EMBL" id="FOVF01000004">
    <property type="protein sequence ID" value="SFN10764.1"/>
    <property type="molecule type" value="Genomic_DNA"/>
</dbReference>
<dbReference type="PANTHER" id="PTHR30336">
    <property type="entry name" value="INNER MEMBRANE PROTEIN, PROBABLE PERMEASE"/>
    <property type="match status" value="1"/>
</dbReference>
<keyword evidence="1" id="KW-1133">Transmembrane helix</keyword>
<dbReference type="RefSeq" id="WP_092405474.1">
    <property type="nucleotide sequence ID" value="NZ_FOVF01000004.1"/>
</dbReference>
<sequence length="257" mass="27937">MLTTLLSPTRLGILLALVLLPLWRWLPRWLRLLAMLPLVACVLASLPVVANQLVRWQESRVPARNLCSPPLPSTIVVLSGGISREPRDAGDFAALGEYSLRRLFAAVDRFEAHSDGRLVISGGEGQYGIAESALMGALAQRLGVPSGAISLETASRSTWQNAQFVRALAIPQRIGLVTSALHLPRAIYAFEQTGFEVCAWPADSRYAGPNSIGYYLPSSSALDKSDAAIHEMVGEAAYRMGWLRSTTRDPWAGADER</sequence>
<keyword evidence="4" id="KW-1185">Reference proteome</keyword>
<evidence type="ECO:0000259" key="2">
    <source>
        <dbReference type="Pfam" id="PF02698"/>
    </source>
</evidence>
<evidence type="ECO:0000313" key="4">
    <source>
        <dbReference type="Proteomes" id="UP000198575"/>
    </source>
</evidence>
<organism evidence="3 4">
    <name type="scientific">Dokdonella immobilis</name>
    <dbReference type="NCBI Taxonomy" id="578942"/>
    <lineage>
        <taxon>Bacteria</taxon>
        <taxon>Pseudomonadati</taxon>
        <taxon>Pseudomonadota</taxon>
        <taxon>Gammaproteobacteria</taxon>
        <taxon>Lysobacterales</taxon>
        <taxon>Rhodanobacteraceae</taxon>
        <taxon>Dokdonella</taxon>
    </lineage>
</organism>
<dbReference type="GO" id="GO:0043164">
    <property type="term" value="P:Gram-negative-bacterium-type cell wall biogenesis"/>
    <property type="evidence" value="ECO:0007669"/>
    <property type="project" value="TreeGrafter"/>
</dbReference>
<dbReference type="InterPro" id="IPR003848">
    <property type="entry name" value="DUF218"/>
</dbReference>
<dbReference type="GO" id="GO:0005886">
    <property type="term" value="C:plasma membrane"/>
    <property type="evidence" value="ECO:0007669"/>
    <property type="project" value="TreeGrafter"/>
</dbReference>
<proteinExistence type="predicted"/>
<reference evidence="3 4" key="1">
    <citation type="submission" date="2016-10" db="EMBL/GenBank/DDBJ databases">
        <authorList>
            <person name="de Groot N.N."/>
        </authorList>
    </citation>
    <scope>NUCLEOTIDE SEQUENCE [LARGE SCALE GENOMIC DNA]</scope>
    <source>
        <strain evidence="3 4">CGMCC 1.7659</strain>
    </source>
</reference>
<feature type="domain" description="DUF218" evidence="2">
    <location>
        <begin position="74"/>
        <end position="234"/>
    </location>
</feature>
<feature type="transmembrane region" description="Helical" evidence="1">
    <location>
        <begin position="7"/>
        <end position="26"/>
    </location>
</feature>
<dbReference type="AlphaFoldDB" id="A0A1I4WAH5"/>